<feature type="chain" id="PRO_5031429749" evidence="1">
    <location>
        <begin position="26"/>
        <end position="252"/>
    </location>
</feature>
<dbReference type="EMBL" id="DSXI01000499">
    <property type="protein sequence ID" value="HGS05742.1"/>
    <property type="molecule type" value="Genomic_DNA"/>
</dbReference>
<gene>
    <name evidence="2" type="ORF">ENT08_08430</name>
</gene>
<comment type="caution">
    <text evidence="2">The sequence shown here is derived from an EMBL/GenBank/DDBJ whole genome shotgun (WGS) entry which is preliminary data.</text>
</comment>
<reference evidence="2" key="1">
    <citation type="journal article" date="2020" name="mSystems">
        <title>Genome- and Community-Level Interaction Insights into Carbon Utilization and Element Cycling Functions of Hydrothermarchaeota in Hydrothermal Sediment.</title>
        <authorList>
            <person name="Zhou Z."/>
            <person name="Liu Y."/>
            <person name="Xu W."/>
            <person name="Pan J."/>
            <person name="Luo Z.H."/>
            <person name="Li M."/>
        </authorList>
    </citation>
    <scope>NUCLEOTIDE SEQUENCE [LARGE SCALE GENOMIC DNA]</scope>
    <source>
        <strain evidence="2">SpSt-548</strain>
    </source>
</reference>
<organism evidence="2">
    <name type="scientific">Desulfobacca acetoxidans</name>
    <dbReference type="NCBI Taxonomy" id="60893"/>
    <lineage>
        <taxon>Bacteria</taxon>
        <taxon>Pseudomonadati</taxon>
        <taxon>Thermodesulfobacteriota</taxon>
        <taxon>Desulfobaccia</taxon>
        <taxon>Desulfobaccales</taxon>
        <taxon>Desulfobaccaceae</taxon>
        <taxon>Desulfobacca</taxon>
    </lineage>
</organism>
<feature type="signal peptide" evidence="1">
    <location>
        <begin position="1"/>
        <end position="25"/>
    </location>
</feature>
<sequence>MRICTAICLALLMGAGFFGNGPAWAQEAYSGQEVSLYTVTGVLRSSQGIGGWLLSEQGVNHTLKFPLQRSGINGIFSFNSGIGNARNQAAVIQVDIIPTVSSSMPVFTYQGFMGIENNRSLIGNADFTTYIGAGSLAGGGIVAINQMAGGLNNQFTSVRLSVGPRDTFQATLPGSFLGVGNSAELRLSNEQLRIFAAATNNQVINTGPEKASATVGNAAFTDFNGIMAVNQISGTMNQVMNNMRVNINMPPQ</sequence>
<name>A0A7V4G991_9BACT</name>
<accession>A0A7V4G991</accession>
<protein>
    <submittedName>
        <fullName evidence="2">Uncharacterized protein</fullName>
    </submittedName>
</protein>
<dbReference type="AlphaFoldDB" id="A0A7V4G991"/>
<keyword evidence="1" id="KW-0732">Signal</keyword>
<evidence type="ECO:0000256" key="1">
    <source>
        <dbReference type="SAM" id="SignalP"/>
    </source>
</evidence>
<evidence type="ECO:0000313" key="2">
    <source>
        <dbReference type="EMBL" id="HGS05742.1"/>
    </source>
</evidence>
<proteinExistence type="predicted"/>